<proteinExistence type="predicted"/>
<name>A0A562RJC7_9BURK</name>
<dbReference type="InterPro" id="IPR000182">
    <property type="entry name" value="GNAT_dom"/>
</dbReference>
<evidence type="ECO:0000256" key="1">
    <source>
        <dbReference type="ARBA" id="ARBA00022679"/>
    </source>
</evidence>
<evidence type="ECO:0000313" key="4">
    <source>
        <dbReference type="EMBL" id="TWI69177.1"/>
    </source>
</evidence>
<dbReference type="PANTHER" id="PTHR43877">
    <property type="entry name" value="AMINOALKYLPHOSPHONATE N-ACETYLTRANSFERASE-RELATED-RELATED"/>
    <property type="match status" value="1"/>
</dbReference>
<dbReference type="Pfam" id="PF00583">
    <property type="entry name" value="Acetyltransf_1"/>
    <property type="match status" value="1"/>
</dbReference>
<evidence type="ECO:0000256" key="2">
    <source>
        <dbReference type="ARBA" id="ARBA00023315"/>
    </source>
</evidence>
<organism evidence="4 5">
    <name type="scientific">Pseudoduganella lurida</name>
    <dbReference type="NCBI Taxonomy" id="1036180"/>
    <lineage>
        <taxon>Bacteria</taxon>
        <taxon>Pseudomonadati</taxon>
        <taxon>Pseudomonadota</taxon>
        <taxon>Betaproteobacteria</taxon>
        <taxon>Burkholderiales</taxon>
        <taxon>Oxalobacteraceae</taxon>
        <taxon>Telluria group</taxon>
        <taxon>Pseudoduganella</taxon>
    </lineage>
</organism>
<dbReference type="GO" id="GO:0016747">
    <property type="term" value="F:acyltransferase activity, transferring groups other than amino-acyl groups"/>
    <property type="evidence" value="ECO:0007669"/>
    <property type="project" value="InterPro"/>
</dbReference>
<dbReference type="EMBL" id="VLLB01000001">
    <property type="protein sequence ID" value="TWI69177.1"/>
    <property type="molecule type" value="Genomic_DNA"/>
</dbReference>
<keyword evidence="4" id="KW-0687">Ribonucleoprotein</keyword>
<dbReference type="InterPro" id="IPR050832">
    <property type="entry name" value="Bact_Acetyltransf"/>
</dbReference>
<dbReference type="GO" id="GO:0005840">
    <property type="term" value="C:ribosome"/>
    <property type="evidence" value="ECO:0007669"/>
    <property type="project" value="UniProtKB-KW"/>
</dbReference>
<dbReference type="Gene3D" id="3.40.630.30">
    <property type="match status" value="1"/>
</dbReference>
<keyword evidence="2" id="KW-0012">Acyltransferase</keyword>
<dbReference type="OrthoDB" id="9796129at2"/>
<dbReference type="PANTHER" id="PTHR43877:SF2">
    <property type="entry name" value="AMINOALKYLPHOSPHONATE N-ACETYLTRANSFERASE-RELATED"/>
    <property type="match status" value="1"/>
</dbReference>
<accession>A0A562RJC7</accession>
<dbReference type="RefSeq" id="WP_158643044.1">
    <property type="nucleotide sequence ID" value="NZ_VLLB01000001.1"/>
</dbReference>
<evidence type="ECO:0000313" key="5">
    <source>
        <dbReference type="Proteomes" id="UP000318431"/>
    </source>
</evidence>
<feature type="domain" description="N-acetyltransferase" evidence="3">
    <location>
        <begin position="18"/>
        <end position="165"/>
    </location>
</feature>
<keyword evidence="1" id="KW-0808">Transferase</keyword>
<protein>
    <submittedName>
        <fullName evidence="4">Ribosomal protein S18 acetylase RimI-like enzyme</fullName>
    </submittedName>
</protein>
<dbReference type="CDD" id="cd04301">
    <property type="entry name" value="NAT_SF"/>
    <property type="match status" value="1"/>
</dbReference>
<gene>
    <name evidence="4" type="ORF">IP91_00243</name>
</gene>
<sequence>MHTFLIRSFEAGEWAAWRTLRLAALADAPYAFSASLADAQARPDATWAALLAKTVASPVDLPLLAECDGQPAGLAWAQDNEGIVNAYQVWVAPAYRGRGIAQALMERGIGWARERRASAVELGVTKLDTPAFRLYQRLGFEAWGAAVPMANRPAFEEQPMRLRLDGGSG</sequence>
<comment type="caution">
    <text evidence="4">The sequence shown here is derived from an EMBL/GenBank/DDBJ whole genome shotgun (WGS) entry which is preliminary data.</text>
</comment>
<evidence type="ECO:0000259" key="3">
    <source>
        <dbReference type="PROSITE" id="PS51186"/>
    </source>
</evidence>
<reference evidence="4 5" key="1">
    <citation type="journal article" date="2015" name="Stand. Genomic Sci.">
        <title>Genomic Encyclopedia of Bacterial and Archaeal Type Strains, Phase III: the genomes of soil and plant-associated and newly described type strains.</title>
        <authorList>
            <person name="Whitman W.B."/>
            <person name="Woyke T."/>
            <person name="Klenk H.P."/>
            <person name="Zhou Y."/>
            <person name="Lilburn T.G."/>
            <person name="Beck B.J."/>
            <person name="De Vos P."/>
            <person name="Vandamme P."/>
            <person name="Eisen J.A."/>
            <person name="Garrity G."/>
            <person name="Hugenholtz P."/>
            <person name="Kyrpides N.C."/>
        </authorList>
    </citation>
    <scope>NUCLEOTIDE SEQUENCE [LARGE SCALE GENOMIC DNA]</scope>
    <source>
        <strain evidence="4 5">CGMCC 1.10822</strain>
    </source>
</reference>
<dbReference type="SUPFAM" id="SSF55729">
    <property type="entry name" value="Acyl-CoA N-acyltransferases (Nat)"/>
    <property type="match status" value="1"/>
</dbReference>
<dbReference type="Proteomes" id="UP000318431">
    <property type="component" value="Unassembled WGS sequence"/>
</dbReference>
<keyword evidence="4" id="KW-0689">Ribosomal protein</keyword>
<dbReference type="InterPro" id="IPR016181">
    <property type="entry name" value="Acyl_CoA_acyltransferase"/>
</dbReference>
<dbReference type="AlphaFoldDB" id="A0A562RJC7"/>
<dbReference type="PROSITE" id="PS51186">
    <property type="entry name" value="GNAT"/>
    <property type="match status" value="1"/>
</dbReference>
<keyword evidence="5" id="KW-1185">Reference proteome</keyword>